<evidence type="ECO:0000313" key="2">
    <source>
        <dbReference type="EMBL" id="GIQ81983.1"/>
    </source>
</evidence>
<dbReference type="NCBIfam" id="TIGR04336">
    <property type="entry name" value="AmmeMemoSam_B"/>
    <property type="match status" value="1"/>
</dbReference>
<dbReference type="Proteomes" id="UP000265618">
    <property type="component" value="Unassembled WGS sequence"/>
</dbReference>
<gene>
    <name evidence="2" type="ORF">KIPB_003042</name>
</gene>
<evidence type="ECO:0000256" key="1">
    <source>
        <dbReference type="ARBA" id="ARBA00006315"/>
    </source>
</evidence>
<protein>
    <submittedName>
        <fullName evidence="2">MEMO1 family protein</fullName>
    </submittedName>
</protein>
<proteinExistence type="inferred from homology"/>
<dbReference type="Gene3D" id="3.40.830.10">
    <property type="entry name" value="LigB-like"/>
    <property type="match status" value="1"/>
</dbReference>
<dbReference type="AlphaFoldDB" id="A0A9K3CT95"/>
<evidence type="ECO:0000313" key="3">
    <source>
        <dbReference type="Proteomes" id="UP000265618"/>
    </source>
</evidence>
<dbReference type="PANTHER" id="PTHR11060">
    <property type="entry name" value="PROTEIN MEMO1"/>
    <property type="match status" value="1"/>
</dbReference>
<dbReference type="EMBL" id="BDIP01000551">
    <property type="protein sequence ID" value="GIQ81983.1"/>
    <property type="molecule type" value="Genomic_DNA"/>
</dbReference>
<keyword evidence="3" id="KW-1185">Reference proteome</keyword>
<name>A0A9K3CT95_9EUKA</name>
<comment type="similarity">
    <text evidence="1">Belongs to the MEMO1 family.</text>
</comment>
<reference evidence="2 3" key="1">
    <citation type="journal article" date="2018" name="PLoS ONE">
        <title>The draft genome of Kipferlia bialata reveals reductive genome evolution in fornicate parasites.</title>
        <authorList>
            <person name="Tanifuji G."/>
            <person name="Takabayashi S."/>
            <person name="Kume K."/>
            <person name="Takagi M."/>
            <person name="Nakayama T."/>
            <person name="Kamikawa R."/>
            <person name="Inagaki Y."/>
            <person name="Hashimoto T."/>
        </authorList>
    </citation>
    <scope>NUCLEOTIDE SEQUENCE [LARGE SCALE GENOMIC DNA]</scope>
    <source>
        <strain evidence="2">NY0173</strain>
    </source>
</reference>
<dbReference type="Pfam" id="PF01875">
    <property type="entry name" value="Memo"/>
    <property type="match status" value="1"/>
</dbReference>
<sequence>MVPQYRAATHAGTWYPNGVDCARDVAKYLTSSGQEEVPNLRFLIAPHAGYSYSGPVAGHSFAAIPKDQYVL</sequence>
<dbReference type="InterPro" id="IPR002737">
    <property type="entry name" value="MEMO1_fam"/>
</dbReference>
<comment type="caution">
    <text evidence="2">The sequence shown here is derived from an EMBL/GenBank/DDBJ whole genome shotgun (WGS) entry which is preliminary data.</text>
</comment>
<dbReference type="PANTHER" id="PTHR11060:SF0">
    <property type="entry name" value="PROTEIN MEMO1"/>
    <property type="match status" value="1"/>
</dbReference>
<organism evidence="2 3">
    <name type="scientific">Kipferlia bialata</name>
    <dbReference type="NCBI Taxonomy" id="797122"/>
    <lineage>
        <taxon>Eukaryota</taxon>
        <taxon>Metamonada</taxon>
        <taxon>Carpediemonas-like organisms</taxon>
        <taxon>Kipferlia</taxon>
    </lineage>
</organism>
<accession>A0A9K3CT95</accession>
<dbReference type="OrthoDB" id="417112at2759"/>